<dbReference type="AlphaFoldDB" id="A0A9X3WDC8"/>
<dbReference type="Pfam" id="PF12833">
    <property type="entry name" value="HTH_18"/>
    <property type="match status" value="1"/>
</dbReference>
<comment type="caution">
    <text evidence="5">The sequence shown here is derived from an EMBL/GenBank/DDBJ whole genome shotgun (WGS) entry which is preliminary data.</text>
</comment>
<keyword evidence="6" id="KW-1185">Reference proteome</keyword>
<dbReference type="PROSITE" id="PS00041">
    <property type="entry name" value="HTH_ARAC_FAMILY_1"/>
    <property type="match status" value="1"/>
</dbReference>
<dbReference type="GO" id="GO:0003700">
    <property type="term" value="F:DNA-binding transcription factor activity"/>
    <property type="evidence" value="ECO:0007669"/>
    <property type="project" value="InterPro"/>
</dbReference>
<keyword evidence="1" id="KW-0805">Transcription regulation</keyword>
<dbReference type="InterPro" id="IPR018060">
    <property type="entry name" value="HTH_AraC"/>
</dbReference>
<dbReference type="SUPFAM" id="SSF51215">
    <property type="entry name" value="Regulatory protein AraC"/>
    <property type="match status" value="1"/>
</dbReference>
<gene>
    <name evidence="5" type="ORF">NC799_03675</name>
</gene>
<keyword evidence="3" id="KW-0804">Transcription</keyword>
<dbReference type="InterPro" id="IPR020449">
    <property type="entry name" value="Tscrpt_reg_AraC-type_HTH"/>
</dbReference>
<evidence type="ECO:0000256" key="1">
    <source>
        <dbReference type="ARBA" id="ARBA00023015"/>
    </source>
</evidence>
<dbReference type="PANTHER" id="PTHR43280:SF2">
    <property type="entry name" value="HTH-TYPE TRANSCRIPTIONAL REGULATOR EXSA"/>
    <property type="match status" value="1"/>
</dbReference>
<dbReference type="Gene3D" id="2.60.120.10">
    <property type="entry name" value="Jelly Rolls"/>
    <property type="match status" value="1"/>
</dbReference>
<evidence type="ECO:0000313" key="6">
    <source>
        <dbReference type="Proteomes" id="UP001145069"/>
    </source>
</evidence>
<dbReference type="PROSITE" id="PS01124">
    <property type="entry name" value="HTH_ARAC_FAMILY_2"/>
    <property type="match status" value="1"/>
</dbReference>
<dbReference type="Pfam" id="PF02311">
    <property type="entry name" value="AraC_binding"/>
    <property type="match status" value="1"/>
</dbReference>
<dbReference type="PRINTS" id="PR00032">
    <property type="entry name" value="HTHARAC"/>
</dbReference>
<sequence length="284" mass="33305">MLKPVKIISQLNRLVFSLDVVGEHSHDPGWSRPARKHKFYTLWLITKGKVEIVIDGQKHIGEPGMIFVFVPGMVTERRVLNTEPFEHYFIRFSFMEAFQEQGYWQTNKSEETVFPLQGGYKIQNVPNVLQKFEQLIQFWKQKGPMMLMRKNILFQELWLTIAQDFRAQKVAGDTTVLIDSTIDYMVNHYNESMELNELALLAGLSKSHYVRLFKKYTGYSPIEYLTQLRIGKAKELMMVSDYRMKQIAHAVGYNDEFYFSRIFKKHVGVSPSEYHERNGAITKE</sequence>
<dbReference type="EMBL" id="JAMQKC010000002">
    <property type="protein sequence ID" value="MDC3416010.1"/>
    <property type="molecule type" value="Genomic_DNA"/>
</dbReference>
<evidence type="ECO:0000259" key="4">
    <source>
        <dbReference type="PROSITE" id="PS01124"/>
    </source>
</evidence>
<organism evidence="5 6">
    <name type="scientific">Aquibacillus salsiterrae</name>
    <dbReference type="NCBI Taxonomy" id="2950439"/>
    <lineage>
        <taxon>Bacteria</taxon>
        <taxon>Bacillati</taxon>
        <taxon>Bacillota</taxon>
        <taxon>Bacilli</taxon>
        <taxon>Bacillales</taxon>
        <taxon>Bacillaceae</taxon>
        <taxon>Aquibacillus</taxon>
    </lineage>
</organism>
<feature type="domain" description="HTH araC/xylS-type" evidence="4">
    <location>
        <begin position="179"/>
        <end position="277"/>
    </location>
</feature>
<accession>A0A9X3WDC8</accession>
<dbReference type="InterPro" id="IPR003313">
    <property type="entry name" value="AraC-bd"/>
</dbReference>
<dbReference type="InterPro" id="IPR009057">
    <property type="entry name" value="Homeodomain-like_sf"/>
</dbReference>
<dbReference type="SUPFAM" id="SSF46689">
    <property type="entry name" value="Homeodomain-like"/>
    <property type="match status" value="2"/>
</dbReference>
<dbReference type="Gene3D" id="1.10.10.60">
    <property type="entry name" value="Homeodomain-like"/>
    <property type="match status" value="2"/>
</dbReference>
<dbReference type="InterPro" id="IPR014710">
    <property type="entry name" value="RmlC-like_jellyroll"/>
</dbReference>
<dbReference type="PANTHER" id="PTHR43280">
    <property type="entry name" value="ARAC-FAMILY TRANSCRIPTIONAL REGULATOR"/>
    <property type="match status" value="1"/>
</dbReference>
<evidence type="ECO:0000256" key="2">
    <source>
        <dbReference type="ARBA" id="ARBA00023125"/>
    </source>
</evidence>
<dbReference type="InterPro" id="IPR037923">
    <property type="entry name" value="HTH-like"/>
</dbReference>
<dbReference type="InterPro" id="IPR018062">
    <property type="entry name" value="HTH_AraC-typ_CS"/>
</dbReference>
<evidence type="ECO:0000313" key="5">
    <source>
        <dbReference type="EMBL" id="MDC3416010.1"/>
    </source>
</evidence>
<proteinExistence type="predicted"/>
<reference evidence="5" key="1">
    <citation type="submission" date="2022-06" db="EMBL/GenBank/DDBJ databases">
        <title>Aquibacillus sp. a new bacterium isolated from soil saline samples.</title>
        <authorList>
            <person name="Galisteo C."/>
            <person name="De La Haba R."/>
            <person name="Sanchez-Porro C."/>
            <person name="Ventosa A."/>
        </authorList>
    </citation>
    <scope>NUCLEOTIDE SEQUENCE</scope>
    <source>
        <strain evidence="5">3ASR75-54</strain>
    </source>
</reference>
<protein>
    <submittedName>
        <fullName evidence="5">AraC family transcriptional regulator</fullName>
    </submittedName>
</protein>
<dbReference type="Proteomes" id="UP001145069">
    <property type="component" value="Unassembled WGS sequence"/>
</dbReference>
<dbReference type="RefSeq" id="WP_272444992.1">
    <property type="nucleotide sequence ID" value="NZ_JAMQKC010000002.1"/>
</dbReference>
<keyword evidence="2" id="KW-0238">DNA-binding</keyword>
<name>A0A9X3WDC8_9BACI</name>
<evidence type="ECO:0000256" key="3">
    <source>
        <dbReference type="ARBA" id="ARBA00023163"/>
    </source>
</evidence>
<dbReference type="GO" id="GO:0043565">
    <property type="term" value="F:sequence-specific DNA binding"/>
    <property type="evidence" value="ECO:0007669"/>
    <property type="project" value="InterPro"/>
</dbReference>
<dbReference type="SMART" id="SM00342">
    <property type="entry name" value="HTH_ARAC"/>
    <property type="match status" value="1"/>
</dbReference>